<evidence type="ECO:0000256" key="6">
    <source>
        <dbReference type="ARBA" id="ARBA00044931"/>
    </source>
</evidence>
<evidence type="ECO:0000256" key="1">
    <source>
        <dbReference type="ARBA" id="ARBA00004123"/>
    </source>
</evidence>
<evidence type="ECO:0000313" key="10">
    <source>
        <dbReference type="Proteomes" id="UP000515154"/>
    </source>
</evidence>
<feature type="compositionally biased region" description="Low complexity" evidence="7">
    <location>
        <begin position="518"/>
        <end position="558"/>
    </location>
</feature>
<feature type="domain" description="C3HC-type" evidence="8">
    <location>
        <begin position="55"/>
        <end position="195"/>
    </location>
</feature>
<keyword evidence="2" id="KW-0479">Metal-binding</keyword>
<evidence type="ECO:0000313" key="11">
    <source>
        <dbReference type="RefSeq" id="XP_029635175.1"/>
    </source>
</evidence>
<sequence>MANMSGRVDVKNLLSSFISTGVGKCPKISPDIVIDNDSDGDDVNHTSKDQTPNDPRNKAKYLNRVGSYTVRTWFAKPLSLSPMICARYGWQNTDVDMLHCVCCRAALCAKLPASSKQESLKKRKRKRSIKHYMHDKEFCKKLKKSLVTSHEPLCPWSSNPSPEYYSMINCHNKDKVIQGFSNRINKLVKLTEERLPNINMDKCNEEVLLPNFWNKLCEIFEAKFIESDLKPNFNKLLPLAVCGWSTSQNNDVIICKYCQRHIALWNYVRVASSPNLNGHVFTKAPETPHTRKRKKSNNTVNEKRIKLSIKDSLDPVSEHRNWCPWVNIESCQTAEVLEMELNLLNDAVEKCTSGVVSVHADQDSPSKKKIVAWAEICIILAEYFGICDSTSPEKTSPFCQLRHVRNLLSMWSSPQQPPPKSSFIVDETDSSVKDPQPRKSLLSPSKSSKKTTSPKASSSLQKSPEATATVSPRMTRTAQLLTPIIAKEFSTTDITEINLDEVLSAAVGTSNTNVNTVVKKTPQNKASTSAASTAKTPAKASAASAKTAPASSVSTKTVPASSFSSKTAPAETIPKTPNNRNPNHQTVNSGAAGSTGTVSNAPTPGANTRSASANTPGHPGAMASARHVPDSPHFGANTRSANVNNPLHTGAMTTRSNSGTPIRFPNTHPPVQRGVMTRMAQKAHQQNFQRQKWRWAN</sequence>
<dbReference type="PANTHER" id="PTHR15835:SF6">
    <property type="entry name" value="ZINC FINGER C3HC-TYPE PROTEIN 1"/>
    <property type="match status" value="1"/>
</dbReference>
<feature type="domain" description="NuBaID C-terminal" evidence="9">
    <location>
        <begin position="239"/>
        <end position="333"/>
    </location>
</feature>
<evidence type="ECO:0000259" key="8">
    <source>
        <dbReference type="Pfam" id="PF07967"/>
    </source>
</evidence>
<dbReference type="RefSeq" id="XP_029635175.1">
    <property type="nucleotide sequence ID" value="XM_029779315.2"/>
</dbReference>
<accession>A0A6P7SAG0</accession>
<organism evidence="10 11">
    <name type="scientific">Octopus sinensis</name>
    <name type="common">East Asian common octopus</name>
    <dbReference type="NCBI Taxonomy" id="2607531"/>
    <lineage>
        <taxon>Eukaryota</taxon>
        <taxon>Metazoa</taxon>
        <taxon>Spiralia</taxon>
        <taxon>Lophotrochozoa</taxon>
        <taxon>Mollusca</taxon>
        <taxon>Cephalopoda</taxon>
        <taxon>Coleoidea</taxon>
        <taxon>Octopodiformes</taxon>
        <taxon>Octopoda</taxon>
        <taxon>Incirrata</taxon>
        <taxon>Octopodidae</taxon>
        <taxon>Octopus</taxon>
    </lineage>
</organism>
<dbReference type="Pfam" id="PF08600">
    <property type="entry name" value="NuBaID_C"/>
    <property type="match status" value="1"/>
</dbReference>
<evidence type="ECO:0000256" key="7">
    <source>
        <dbReference type="SAM" id="MobiDB-lite"/>
    </source>
</evidence>
<reference evidence="11" key="1">
    <citation type="submission" date="2025-08" db="UniProtKB">
        <authorList>
            <consortium name="RefSeq"/>
        </authorList>
    </citation>
    <scope>IDENTIFICATION</scope>
</reference>
<evidence type="ECO:0000256" key="2">
    <source>
        <dbReference type="ARBA" id="ARBA00022723"/>
    </source>
</evidence>
<protein>
    <submittedName>
        <fullName evidence="11">Uncharacterized protein LOC115210659 isoform X1</fullName>
    </submittedName>
</protein>
<feature type="region of interest" description="Disordered" evidence="7">
    <location>
        <begin position="518"/>
        <end position="669"/>
    </location>
</feature>
<dbReference type="PANTHER" id="PTHR15835">
    <property type="entry name" value="NUCLEAR-INTERACTING PARTNER OF ALK"/>
    <property type="match status" value="1"/>
</dbReference>
<evidence type="ECO:0000256" key="5">
    <source>
        <dbReference type="ARBA" id="ARBA00023242"/>
    </source>
</evidence>
<evidence type="ECO:0000259" key="9">
    <source>
        <dbReference type="Pfam" id="PF08600"/>
    </source>
</evidence>
<feature type="compositionally biased region" description="Polar residues" evidence="7">
    <location>
        <begin position="575"/>
        <end position="615"/>
    </location>
</feature>
<comment type="function">
    <text evidence="6">Required for proper positioning of a substantial amount of TPR at the nuclear basket (NB) through interaction with TPR.</text>
</comment>
<keyword evidence="4" id="KW-0862">Zinc</keyword>
<dbReference type="Proteomes" id="UP000515154">
    <property type="component" value="Linkage group LG4"/>
</dbReference>
<comment type="subcellular location">
    <subcellularLocation>
        <location evidence="1">Nucleus</location>
    </subcellularLocation>
</comment>
<dbReference type="InterPro" id="IPR012935">
    <property type="entry name" value="NuBaID_N"/>
</dbReference>
<keyword evidence="5" id="KW-0539">Nucleus</keyword>
<evidence type="ECO:0000256" key="4">
    <source>
        <dbReference type="ARBA" id="ARBA00022833"/>
    </source>
</evidence>
<feature type="compositionally biased region" description="Polar residues" evidence="7">
    <location>
        <begin position="460"/>
        <end position="474"/>
    </location>
</feature>
<name>A0A6P7SAG0_9MOLL</name>
<feature type="region of interest" description="Disordered" evidence="7">
    <location>
        <begin position="410"/>
        <end position="474"/>
    </location>
</feature>
<proteinExistence type="predicted"/>
<evidence type="ECO:0000256" key="3">
    <source>
        <dbReference type="ARBA" id="ARBA00022771"/>
    </source>
</evidence>
<dbReference type="InterPro" id="IPR013909">
    <property type="entry name" value="NuBaID_C"/>
</dbReference>
<dbReference type="AlphaFoldDB" id="A0A6P7SAG0"/>
<feature type="compositionally biased region" description="Polar residues" evidence="7">
    <location>
        <begin position="637"/>
        <end position="660"/>
    </location>
</feature>
<dbReference type="GO" id="GO:0008270">
    <property type="term" value="F:zinc ion binding"/>
    <property type="evidence" value="ECO:0007669"/>
    <property type="project" value="UniProtKB-KW"/>
</dbReference>
<dbReference type="GO" id="GO:0005634">
    <property type="term" value="C:nucleus"/>
    <property type="evidence" value="ECO:0007669"/>
    <property type="project" value="UniProtKB-SubCell"/>
</dbReference>
<dbReference type="Pfam" id="PF07967">
    <property type="entry name" value="zf-C3HC"/>
    <property type="match status" value="1"/>
</dbReference>
<keyword evidence="10" id="KW-1185">Reference proteome</keyword>
<keyword evidence="3" id="KW-0863">Zinc-finger</keyword>
<feature type="compositionally biased region" description="Low complexity" evidence="7">
    <location>
        <begin position="439"/>
        <end position="459"/>
    </location>
</feature>
<dbReference type="KEGG" id="osn:115210659"/>
<gene>
    <name evidence="11" type="primary">LOC115210659</name>
</gene>
<feature type="region of interest" description="Disordered" evidence="7">
    <location>
        <begin position="36"/>
        <end position="59"/>
    </location>
</feature>